<evidence type="ECO:0000313" key="3">
    <source>
        <dbReference type="Proteomes" id="UP000792457"/>
    </source>
</evidence>
<accession>A0A8K0K2G9</accession>
<reference evidence="2" key="1">
    <citation type="submission" date="2013-04" db="EMBL/GenBank/DDBJ databases">
        <authorList>
            <person name="Qu J."/>
            <person name="Murali S.C."/>
            <person name="Bandaranaike D."/>
            <person name="Bellair M."/>
            <person name="Blankenburg K."/>
            <person name="Chao H."/>
            <person name="Dinh H."/>
            <person name="Doddapaneni H."/>
            <person name="Downs B."/>
            <person name="Dugan-Rocha S."/>
            <person name="Elkadiri S."/>
            <person name="Gnanaolivu R.D."/>
            <person name="Hernandez B."/>
            <person name="Javaid M."/>
            <person name="Jayaseelan J.C."/>
            <person name="Lee S."/>
            <person name="Li M."/>
            <person name="Ming W."/>
            <person name="Munidasa M."/>
            <person name="Muniz J."/>
            <person name="Nguyen L."/>
            <person name="Ongeri F."/>
            <person name="Osuji N."/>
            <person name="Pu L.-L."/>
            <person name="Puazo M."/>
            <person name="Qu C."/>
            <person name="Quiroz J."/>
            <person name="Raj R."/>
            <person name="Weissenberger G."/>
            <person name="Xin Y."/>
            <person name="Zou X."/>
            <person name="Han Y."/>
            <person name="Richards S."/>
            <person name="Worley K."/>
            <person name="Muzny D."/>
            <person name="Gibbs R."/>
        </authorList>
    </citation>
    <scope>NUCLEOTIDE SEQUENCE</scope>
    <source>
        <strain evidence="2">Sampled in the wild</strain>
    </source>
</reference>
<comment type="caution">
    <text evidence="2">The sequence shown here is derived from an EMBL/GenBank/DDBJ whole genome shotgun (WGS) entry which is preliminary data.</text>
</comment>
<dbReference type="AlphaFoldDB" id="A0A8K0K2G9"/>
<evidence type="ECO:0000313" key="2">
    <source>
        <dbReference type="EMBL" id="KAG8226422.1"/>
    </source>
</evidence>
<reference evidence="2" key="2">
    <citation type="submission" date="2017-10" db="EMBL/GenBank/DDBJ databases">
        <title>Ladona fulva Genome sequencing and assembly.</title>
        <authorList>
            <person name="Murali S."/>
            <person name="Richards S."/>
            <person name="Bandaranaike D."/>
            <person name="Bellair M."/>
            <person name="Blankenburg K."/>
            <person name="Chao H."/>
            <person name="Dinh H."/>
            <person name="Doddapaneni H."/>
            <person name="Dugan-Rocha S."/>
            <person name="Elkadiri S."/>
            <person name="Gnanaolivu R."/>
            <person name="Hernandez B."/>
            <person name="Skinner E."/>
            <person name="Javaid M."/>
            <person name="Lee S."/>
            <person name="Li M."/>
            <person name="Ming W."/>
            <person name="Munidasa M."/>
            <person name="Muniz J."/>
            <person name="Nguyen L."/>
            <person name="Hughes D."/>
            <person name="Osuji N."/>
            <person name="Pu L.-L."/>
            <person name="Puazo M."/>
            <person name="Qu C."/>
            <person name="Quiroz J."/>
            <person name="Raj R."/>
            <person name="Weissenberger G."/>
            <person name="Xin Y."/>
            <person name="Zou X."/>
            <person name="Han Y."/>
            <person name="Worley K."/>
            <person name="Muzny D."/>
            <person name="Gibbs R."/>
        </authorList>
    </citation>
    <scope>NUCLEOTIDE SEQUENCE</scope>
    <source>
        <strain evidence="2">Sampled in the wild</strain>
    </source>
</reference>
<dbReference type="Pfam" id="PF00078">
    <property type="entry name" value="RVT_1"/>
    <property type="match status" value="1"/>
</dbReference>
<dbReference type="Proteomes" id="UP000792457">
    <property type="component" value="Unassembled WGS sequence"/>
</dbReference>
<gene>
    <name evidence="2" type="ORF">J437_LFUL012518</name>
</gene>
<dbReference type="EMBL" id="KZ308279">
    <property type="protein sequence ID" value="KAG8226422.1"/>
    <property type="molecule type" value="Genomic_DNA"/>
</dbReference>
<keyword evidence="3" id="KW-1185">Reference proteome</keyword>
<feature type="domain" description="Reverse transcriptase" evidence="1">
    <location>
        <begin position="223"/>
        <end position="357"/>
    </location>
</feature>
<protein>
    <recommendedName>
        <fullName evidence="1">Reverse transcriptase domain-containing protein</fullName>
    </recommendedName>
</protein>
<organism evidence="2 3">
    <name type="scientific">Ladona fulva</name>
    <name type="common">Scarce chaser dragonfly</name>
    <name type="synonym">Libellula fulva</name>
    <dbReference type="NCBI Taxonomy" id="123851"/>
    <lineage>
        <taxon>Eukaryota</taxon>
        <taxon>Metazoa</taxon>
        <taxon>Ecdysozoa</taxon>
        <taxon>Arthropoda</taxon>
        <taxon>Hexapoda</taxon>
        <taxon>Insecta</taxon>
        <taxon>Pterygota</taxon>
        <taxon>Palaeoptera</taxon>
        <taxon>Odonata</taxon>
        <taxon>Epiprocta</taxon>
        <taxon>Anisoptera</taxon>
        <taxon>Libelluloidea</taxon>
        <taxon>Libellulidae</taxon>
        <taxon>Ladona</taxon>
    </lineage>
</organism>
<sequence>MTMVADIRDHIHAFISSSPNAHSLILMAGDFKVTLSSSRDRTSGRERNLRYAEQLRSLVIDFDFRDVCEDIKPGQTAYTSQGGNMVMSLPLEKPRSPYWRFDNSLLLNEDYCSFAKQLLTGVCLEVPRIEEDDISKWELIKDEIKEHAIMYKRNISKGHSSLELDAFFRTEARSIVARAGWQDIIANGDPAAPPCCSLVLQECPEASESPGGSLRIQSYCVPGRTIFDSIAIIRDIVRMKNRRSQPLAIISLDKSKAFDMVNHKYLFSVPARMGFGKSFLGMIATLYTEAVCMARTASGLTTPIPIRRGIGQGCPLSGQLYSLAIEPLVRRLKGMLARTSLSNDDTLTVSVYADDNTFSWIVILTFP</sequence>
<dbReference type="InterPro" id="IPR000477">
    <property type="entry name" value="RT_dom"/>
</dbReference>
<evidence type="ECO:0000259" key="1">
    <source>
        <dbReference type="Pfam" id="PF00078"/>
    </source>
</evidence>
<proteinExistence type="predicted"/>
<dbReference type="OrthoDB" id="410104at2759"/>
<name>A0A8K0K2G9_LADFU</name>
<dbReference type="PANTHER" id="PTHR19446">
    <property type="entry name" value="REVERSE TRANSCRIPTASES"/>
    <property type="match status" value="1"/>
</dbReference>